<name>A0A839QVC6_9MICO</name>
<comment type="caution">
    <text evidence="1">The sequence shown here is derived from an EMBL/GenBank/DDBJ whole genome shotgun (WGS) entry which is preliminary data.</text>
</comment>
<evidence type="ECO:0000313" key="2">
    <source>
        <dbReference type="Proteomes" id="UP000568050"/>
    </source>
</evidence>
<dbReference type="AlphaFoldDB" id="A0A839QVC6"/>
<reference evidence="1 2" key="1">
    <citation type="submission" date="2020-08" db="EMBL/GenBank/DDBJ databases">
        <title>Sequencing the genomes of 1000 actinobacteria strains.</title>
        <authorList>
            <person name="Klenk H.-P."/>
        </authorList>
    </citation>
    <scope>NUCLEOTIDE SEQUENCE [LARGE SCALE GENOMIC DNA]</scope>
    <source>
        <strain evidence="1 2">DSM 23040</strain>
    </source>
</reference>
<accession>A0A839QVC6</accession>
<organism evidence="1 2">
    <name type="scientific">Helcobacillus massiliensis</name>
    <dbReference type="NCBI Taxonomy" id="521392"/>
    <lineage>
        <taxon>Bacteria</taxon>
        <taxon>Bacillati</taxon>
        <taxon>Actinomycetota</taxon>
        <taxon>Actinomycetes</taxon>
        <taxon>Micrococcales</taxon>
        <taxon>Dermabacteraceae</taxon>
        <taxon>Helcobacillus</taxon>
    </lineage>
</organism>
<dbReference type="EMBL" id="JACHWP010000009">
    <property type="protein sequence ID" value="MBB3023675.1"/>
    <property type="molecule type" value="Genomic_DNA"/>
</dbReference>
<evidence type="ECO:0000313" key="1">
    <source>
        <dbReference type="EMBL" id="MBB3023675.1"/>
    </source>
</evidence>
<protein>
    <submittedName>
        <fullName evidence="1">Uncharacterized protein</fullName>
    </submittedName>
</protein>
<proteinExistence type="predicted"/>
<dbReference type="Proteomes" id="UP000568050">
    <property type="component" value="Unassembled WGS sequence"/>
</dbReference>
<keyword evidence="2" id="KW-1185">Reference proteome</keyword>
<gene>
    <name evidence="1" type="ORF">FHX50_001972</name>
</gene>
<sequence length="32" mass="3587">MTHHVHPAATPATGAAMMRAMMMQMMQSQPRF</sequence>